<dbReference type="EMBL" id="CAXITT010000153">
    <property type="protein sequence ID" value="CAL1533822.1"/>
    <property type="molecule type" value="Genomic_DNA"/>
</dbReference>
<feature type="region of interest" description="Disordered" evidence="1">
    <location>
        <begin position="393"/>
        <end position="413"/>
    </location>
</feature>
<accession>A0AAV2HK10</accession>
<sequence length="536" mass="60167">NVTLTLKRLKILNFVINKYYQHKTSIGKVWTFKLEAEKRFGLHVVLSNGRGSVGIFQVFPVVGWGTVYFAVTLSFNPTLQLVTNDGPNDITLYLRSEFPKNFSFAYNGKHYKHGNSLKVKLEKWEAYILSFCENETMVKTGSLTGTKIVGTLNFGLISGSCLGTTDTFRCLDQNETDYRPNGSTIAVEMIFPYQSYGTEFILFSIFNRTTPNYFVTVAGEDDTVIWVHTDHQGGRSSLQLRHQGDWNKLESVYGSNMLTSNKGIQVAHVVRTACATPAENSFSSGDVGDPSLCMLVSTSLFYDIYYFSISWTPVMGKKTWSYGEYKISNGSHVMRTTDRTRFGFYMIGLSTQFSYINPGGYIVSLINGPCNISVPTLKQGDFIDNDCDRQVDEEVRDGRDNDGDGKIDEDLGKGPDVDGDWAEWSSYECTRNCSEHRPLRSRLCTNPTPEFDGLDCEGPFSEYGEPECYLKETCPENCTKFFWGIGCVESCINCNEDCNKFNGSCQSCKAGYDHPQTSCLEQCSPYTYGLHCKGDC</sequence>
<dbReference type="AlphaFoldDB" id="A0AAV2HK10"/>
<dbReference type="Pfam" id="PF17517">
    <property type="entry name" value="IgGFc_binding"/>
    <property type="match status" value="1"/>
</dbReference>
<feature type="non-terminal residue" evidence="3">
    <location>
        <position position="536"/>
    </location>
</feature>
<evidence type="ECO:0000256" key="1">
    <source>
        <dbReference type="SAM" id="MobiDB-lite"/>
    </source>
</evidence>
<dbReference type="PANTHER" id="PTHR46534:SF1">
    <property type="entry name" value="IGGFC-BINDING PROTEIN N-TERMINAL DOMAIN-CONTAINING PROTEIN"/>
    <property type="match status" value="1"/>
</dbReference>
<evidence type="ECO:0000259" key="2">
    <source>
        <dbReference type="Pfam" id="PF17517"/>
    </source>
</evidence>
<dbReference type="InterPro" id="IPR035234">
    <property type="entry name" value="IgGFc-bd_N"/>
</dbReference>
<dbReference type="SUPFAM" id="SSF82895">
    <property type="entry name" value="TSP-1 type 1 repeat"/>
    <property type="match status" value="1"/>
</dbReference>
<reference evidence="3 4" key="1">
    <citation type="submission" date="2024-04" db="EMBL/GenBank/DDBJ databases">
        <authorList>
            <consortium name="Genoscope - CEA"/>
            <person name="William W."/>
        </authorList>
    </citation>
    <scope>NUCLEOTIDE SEQUENCE [LARGE SCALE GENOMIC DNA]</scope>
</reference>
<comment type="caution">
    <text evidence="3">The sequence shown here is derived from an EMBL/GenBank/DDBJ whole genome shotgun (WGS) entry which is preliminary data.</text>
</comment>
<dbReference type="PANTHER" id="PTHR46534">
    <property type="entry name" value="IGGFC_BINDING DOMAIN-CONTAINING PROTEIN"/>
    <property type="match status" value="1"/>
</dbReference>
<dbReference type="Gene3D" id="2.20.100.10">
    <property type="entry name" value="Thrombospondin type-1 (TSP1) repeat"/>
    <property type="match status" value="1"/>
</dbReference>
<protein>
    <recommendedName>
        <fullName evidence="2">IgGFc-binding protein N-terminal domain-containing protein</fullName>
    </recommendedName>
</protein>
<evidence type="ECO:0000313" key="3">
    <source>
        <dbReference type="EMBL" id="CAL1533822.1"/>
    </source>
</evidence>
<organism evidence="3 4">
    <name type="scientific">Lymnaea stagnalis</name>
    <name type="common">Great pond snail</name>
    <name type="synonym">Helix stagnalis</name>
    <dbReference type="NCBI Taxonomy" id="6523"/>
    <lineage>
        <taxon>Eukaryota</taxon>
        <taxon>Metazoa</taxon>
        <taxon>Spiralia</taxon>
        <taxon>Lophotrochozoa</taxon>
        <taxon>Mollusca</taxon>
        <taxon>Gastropoda</taxon>
        <taxon>Heterobranchia</taxon>
        <taxon>Euthyneura</taxon>
        <taxon>Panpulmonata</taxon>
        <taxon>Hygrophila</taxon>
        <taxon>Lymnaeoidea</taxon>
        <taxon>Lymnaeidae</taxon>
        <taxon>Lymnaea</taxon>
    </lineage>
</organism>
<feature type="domain" description="IgGFc-binding protein N-terminal" evidence="2">
    <location>
        <begin position="58"/>
        <end position="308"/>
    </location>
</feature>
<evidence type="ECO:0000313" key="4">
    <source>
        <dbReference type="Proteomes" id="UP001497497"/>
    </source>
</evidence>
<keyword evidence="4" id="KW-1185">Reference proteome</keyword>
<dbReference type="Proteomes" id="UP001497497">
    <property type="component" value="Unassembled WGS sequence"/>
</dbReference>
<feature type="non-terminal residue" evidence="3">
    <location>
        <position position="1"/>
    </location>
</feature>
<gene>
    <name evidence="3" type="ORF">GSLYS_00007782001</name>
</gene>
<dbReference type="InterPro" id="IPR036383">
    <property type="entry name" value="TSP1_rpt_sf"/>
</dbReference>
<proteinExistence type="predicted"/>
<name>A0AAV2HK10_LYMST</name>